<dbReference type="KEGG" id="ptes:JQU52_02870"/>
<evidence type="ECO:0000313" key="1">
    <source>
        <dbReference type="EMBL" id="QRQ82368.1"/>
    </source>
</evidence>
<dbReference type="RefSeq" id="WP_230339652.1">
    <property type="nucleotide sequence ID" value="NZ_CP069798.1"/>
</dbReference>
<sequence length="166" mass="18494">MAFRTEIPAAADIERWQIGKWLPNEFTPWTIDRERESYLIFLRKAPALGGMPEREDYYFSHKGQAGIISTVLHLEHEGSDLVYHWHLVSSLGLAHQFQADAHVLLMGTGGDTRHAGNLDKAAAAETLACLTEAFLNYKAWLGLRDGANQRVLLDSTSLLGNTGVDF</sequence>
<dbReference type="Proteomes" id="UP000653156">
    <property type="component" value="Chromosome"/>
</dbReference>
<evidence type="ECO:0000313" key="2">
    <source>
        <dbReference type="Proteomes" id="UP000653156"/>
    </source>
</evidence>
<keyword evidence="2" id="KW-1185">Reference proteome</keyword>
<gene>
    <name evidence="1" type="ORF">JQU52_02870</name>
</gene>
<dbReference type="AlphaFoldDB" id="A0A892ZIV7"/>
<protein>
    <submittedName>
        <fullName evidence="1">Uncharacterized protein</fullName>
    </submittedName>
</protein>
<accession>A0A892ZIV7</accession>
<proteinExistence type="predicted"/>
<name>A0A892ZIV7_9NEIS</name>
<reference evidence="1" key="1">
    <citation type="submission" date="2021-02" db="EMBL/GenBank/DDBJ databases">
        <title>Neisseriaceae sp. 26B isolated from the cloaca of a Common Toad-headed Turtle (Mesoclemmys nasuta).</title>
        <authorList>
            <person name="Spergser J."/>
            <person name="Busse H.-J."/>
        </authorList>
    </citation>
    <scope>NUCLEOTIDE SEQUENCE</scope>
    <source>
        <strain evidence="1">26B</strain>
    </source>
</reference>
<organism evidence="1 2">
    <name type="scientific">Paralysiella testudinis</name>
    <dbReference type="NCBI Taxonomy" id="2809020"/>
    <lineage>
        <taxon>Bacteria</taxon>
        <taxon>Pseudomonadati</taxon>
        <taxon>Pseudomonadota</taxon>
        <taxon>Betaproteobacteria</taxon>
        <taxon>Neisseriales</taxon>
        <taxon>Neisseriaceae</taxon>
        <taxon>Paralysiella</taxon>
    </lineage>
</organism>
<dbReference type="EMBL" id="CP069798">
    <property type="protein sequence ID" value="QRQ82368.1"/>
    <property type="molecule type" value="Genomic_DNA"/>
</dbReference>